<evidence type="ECO:0000313" key="1">
    <source>
        <dbReference type="EMBL" id="OMO88871.1"/>
    </source>
</evidence>
<evidence type="ECO:0000313" key="2">
    <source>
        <dbReference type="Proteomes" id="UP000187203"/>
    </source>
</evidence>
<accession>A0A1R3J223</accession>
<reference evidence="2" key="1">
    <citation type="submission" date="2013-09" db="EMBL/GenBank/DDBJ databases">
        <title>Corchorus olitorius genome sequencing.</title>
        <authorList>
            <person name="Alam M."/>
            <person name="Haque M.S."/>
            <person name="Islam M.S."/>
            <person name="Emdad E.M."/>
            <person name="Islam M.M."/>
            <person name="Ahmed B."/>
            <person name="Halim A."/>
            <person name="Hossen Q.M.M."/>
            <person name="Hossain M.Z."/>
            <person name="Ahmed R."/>
            <person name="Khan M.M."/>
            <person name="Islam R."/>
            <person name="Rashid M.M."/>
            <person name="Khan S.A."/>
            <person name="Rahman M.S."/>
            <person name="Alam M."/>
            <person name="Yahiya A.S."/>
            <person name="Khan M.S."/>
            <person name="Azam M.S."/>
            <person name="Haque T."/>
            <person name="Lashkar M.Z.H."/>
            <person name="Akhand A.I."/>
            <person name="Morshed G."/>
            <person name="Roy S."/>
            <person name="Uddin K.S."/>
            <person name="Rabeya T."/>
            <person name="Hossain A.S."/>
            <person name="Chowdhury A."/>
            <person name="Snigdha A.R."/>
            <person name="Mortoza M.S."/>
            <person name="Matin S.A."/>
            <person name="Hoque S.M.E."/>
            <person name="Islam M.K."/>
            <person name="Roy D.K."/>
            <person name="Haider R."/>
            <person name="Moosa M.M."/>
            <person name="Elias S.M."/>
            <person name="Hasan A.M."/>
            <person name="Jahan S."/>
            <person name="Shafiuddin M."/>
            <person name="Mahmood N."/>
            <person name="Shommy N.S."/>
        </authorList>
    </citation>
    <scope>NUCLEOTIDE SEQUENCE [LARGE SCALE GENOMIC DNA]</scope>
    <source>
        <strain evidence="2">cv. O-4</strain>
    </source>
</reference>
<dbReference type="Proteomes" id="UP000187203">
    <property type="component" value="Unassembled WGS sequence"/>
</dbReference>
<protein>
    <submittedName>
        <fullName evidence="1">Uncharacterized protein</fullName>
    </submittedName>
</protein>
<dbReference type="AlphaFoldDB" id="A0A1R3J223"/>
<comment type="caution">
    <text evidence="1">The sequence shown here is derived from an EMBL/GenBank/DDBJ whole genome shotgun (WGS) entry which is preliminary data.</text>
</comment>
<gene>
    <name evidence="1" type="ORF">COLO4_20043</name>
</gene>
<organism evidence="1 2">
    <name type="scientific">Corchorus olitorius</name>
    <dbReference type="NCBI Taxonomy" id="93759"/>
    <lineage>
        <taxon>Eukaryota</taxon>
        <taxon>Viridiplantae</taxon>
        <taxon>Streptophyta</taxon>
        <taxon>Embryophyta</taxon>
        <taxon>Tracheophyta</taxon>
        <taxon>Spermatophyta</taxon>
        <taxon>Magnoliopsida</taxon>
        <taxon>eudicotyledons</taxon>
        <taxon>Gunneridae</taxon>
        <taxon>Pentapetalae</taxon>
        <taxon>rosids</taxon>
        <taxon>malvids</taxon>
        <taxon>Malvales</taxon>
        <taxon>Malvaceae</taxon>
        <taxon>Grewioideae</taxon>
        <taxon>Apeibeae</taxon>
        <taxon>Corchorus</taxon>
    </lineage>
</organism>
<dbReference type="PANTHER" id="PTHR31371">
    <property type="entry name" value="BNAC09G50660D PROTEIN"/>
    <property type="match status" value="1"/>
</dbReference>
<sequence>MKKPWPSRQPKPCPVFLPCFDLCLTMNSPNSEKLKDLNQAATIVSRLGKKCRDEELNRFDIAYRNMKQGVIDVNKLDYNSRHVGKTIEKLEK</sequence>
<name>A0A1R3J223_9ROSI</name>
<dbReference type="OrthoDB" id="673374at2759"/>
<proteinExistence type="predicted"/>
<dbReference type="EMBL" id="AWUE01016962">
    <property type="protein sequence ID" value="OMO88871.1"/>
    <property type="molecule type" value="Genomic_DNA"/>
</dbReference>
<keyword evidence="2" id="KW-1185">Reference proteome</keyword>
<dbReference type="PANTHER" id="PTHR31371:SF13">
    <property type="entry name" value="OS05G0457600 PROTEIN"/>
    <property type="match status" value="1"/>
</dbReference>